<dbReference type="AlphaFoldDB" id="A0A5B9ED22"/>
<evidence type="ECO:0000256" key="2">
    <source>
        <dbReference type="ARBA" id="ARBA00022777"/>
    </source>
</evidence>
<dbReference type="InterPro" id="IPR011611">
    <property type="entry name" value="PfkB_dom"/>
</dbReference>
<dbReference type="Gene3D" id="3.40.1190.20">
    <property type="match status" value="1"/>
</dbReference>
<reference evidence="4 5" key="1">
    <citation type="submission" date="2019-08" db="EMBL/GenBank/DDBJ databases">
        <title>Complete genome sequence of Terriglobus albidus strain ORNL.</title>
        <authorList>
            <person name="Podar M."/>
        </authorList>
    </citation>
    <scope>NUCLEOTIDE SEQUENCE [LARGE SCALE GENOMIC DNA]</scope>
    <source>
        <strain evidence="4 5">ORNL</strain>
    </source>
</reference>
<proteinExistence type="predicted"/>
<gene>
    <name evidence="4" type="ORF">FTW19_09960</name>
</gene>
<dbReference type="PANTHER" id="PTHR10584:SF166">
    <property type="entry name" value="RIBOKINASE"/>
    <property type="match status" value="1"/>
</dbReference>
<dbReference type="PRINTS" id="PR00990">
    <property type="entry name" value="RIBOKINASE"/>
</dbReference>
<keyword evidence="5" id="KW-1185">Reference proteome</keyword>
<keyword evidence="1" id="KW-0808">Transferase</keyword>
<dbReference type="Proteomes" id="UP000321820">
    <property type="component" value="Chromosome"/>
</dbReference>
<sequence>MSNTSRKTRTGAAKKFDLVIFGEFFSDMIFYQLRNQPRFGEEVKTDSFLIAPGGGLARAAIAASRLGSATGIVTRVGTDAASLPTWNALMAEGLDVSACEINKDYATALTVSMAYRSNRMMVTHDPINQRLEDLLSSSAVQQKLHRARHVHFACALRRPKQWIPVLKQLREAGITVSADFGWNPDLSPSQIHSIVRHCEFIFPNENEAKAITGAGDAVRALEKLQEWVRVPVIKLGRRGAMLMADGKIYREPALPIAVVDATGAGDAFDGGFLHAFLHGSDWADCLRAGNICGSLSSAYPGGSHGLPDPKEFRHYMAQGSGRSGRVRARSR</sequence>
<name>A0A5B9ED22_9BACT</name>
<dbReference type="GO" id="GO:0006796">
    <property type="term" value="P:phosphate-containing compound metabolic process"/>
    <property type="evidence" value="ECO:0007669"/>
    <property type="project" value="UniProtKB-ARBA"/>
</dbReference>
<dbReference type="InterPro" id="IPR029056">
    <property type="entry name" value="Ribokinase-like"/>
</dbReference>
<protein>
    <recommendedName>
        <fullName evidence="3">Carbohydrate kinase PfkB domain-containing protein</fullName>
    </recommendedName>
</protein>
<feature type="domain" description="Carbohydrate kinase PfkB" evidence="3">
    <location>
        <begin position="17"/>
        <end position="308"/>
    </location>
</feature>
<dbReference type="PANTHER" id="PTHR10584">
    <property type="entry name" value="SUGAR KINASE"/>
    <property type="match status" value="1"/>
</dbReference>
<evidence type="ECO:0000313" key="5">
    <source>
        <dbReference type="Proteomes" id="UP000321820"/>
    </source>
</evidence>
<evidence type="ECO:0000256" key="1">
    <source>
        <dbReference type="ARBA" id="ARBA00022679"/>
    </source>
</evidence>
<keyword evidence="2" id="KW-0418">Kinase</keyword>
<dbReference type="KEGG" id="talb:FTW19_09960"/>
<dbReference type="EMBL" id="CP042806">
    <property type="protein sequence ID" value="QEE28291.1"/>
    <property type="molecule type" value="Genomic_DNA"/>
</dbReference>
<accession>A0A5B9ED22</accession>
<evidence type="ECO:0000259" key="3">
    <source>
        <dbReference type="Pfam" id="PF00294"/>
    </source>
</evidence>
<dbReference type="OrthoDB" id="9775849at2"/>
<dbReference type="SUPFAM" id="SSF53613">
    <property type="entry name" value="Ribokinase-like"/>
    <property type="match status" value="1"/>
</dbReference>
<dbReference type="RefSeq" id="WP_147647481.1">
    <property type="nucleotide sequence ID" value="NZ_CP042806.1"/>
</dbReference>
<organism evidence="4 5">
    <name type="scientific">Terriglobus albidus</name>
    <dbReference type="NCBI Taxonomy" id="1592106"/>
    <lineage>
        <taxon>Bacteria</taxon>
        <taxon>Pseudomonadati</taxon>
        <taxon>Acidobacteriota</taxon>
        <taxon>Terriglobia</taxon>
        <taxon>Terriglobales</taxon>
        <taxon>Acidobacteriaceae</taxon>
        <taxon>Terriglobus</taxon>
    </lineage>
</organism>
<evidence type="ECO:0000313" key="4">
    <source>
        <dbReference type="EMBL" id="QEE28291.1"/>
    </source>
</evidence>
<dbReference type="GO" id="GO:0016301">
    <property type="term" value="F:kinase activity"/>
    <property type="evidence" value="ECO:0007669"/>
    <property type="project" value="UniProtKB-KW"/>
</dbReference>
<dbReference type="Pfam" id="PF00294">
    <property type="entry name" value="PfkB"/>
    <property type="match status" value="1"/>
</dbReference>
<dbReference type="InterPro" id="IPR002139">
    <property type="entry name" value="Ribo/fructo_kinase"/>
</dbReference>